<name>A0A1A8Q301_9TELE</name>
<feature type="non-terminal residue" evidence="1">
    <location>
        <position position="1"/>
    </location>
</feature>
<dbReference type="AlphaFoldDB" id="A0A1A8Q301"/>
<sequence>QPPAEHQLKRRDGNRLWEETTVFLPPSIDGAPVERVGNIPQSPSNRQSHLVYPLPHSGQGGETAALPPETAEEIWGLSRDPPNLLHSCCGKHLGLATAPCRNVEVLQRVIRAAECCTKSELPSLQDLYTRRCRGRATKTIRDTSHPGSCLFGLLNS</sequence>
<dbReference type="EMBL" id="HAEH01009606">
    <property type="protein sequence ID" value="SBR87589.1"/>
    <property type="molecule type" value="Transcribed_RNA"/>
</dbReference>
<proteinExistence type="predicted"/>
<feature type="non-terminal residue" evidence="1">
    <location>
        <position position="156"/>
    </location>
</feature>
<protein>
    <submittedName>
        <fullName evidence="1">Uncharacterized protein</fullName>
    </submittedName>
</protein>
<evidence type="ECO:0000313" key="1">
    <source>
        <dbReference type="EMBL" id="SBR87589.1"/>
    </source>
</evidence>
<gene>
    <name evidence="1" type="primary">Nfu_g_1_007875</name>
</gene>
<organism evidence="1">
    <name type="scientific">Nothobranchius rachovii</name>
    <name type="common">bluefin notho</name>
    <dbReference type="NCBI Taxonomy" id="451742"/>
    <lineage>
        <taxon>Eukaryota</taxon>
        <taxon>Metazoa</taxon>
        <taxon>Chordata</taxon>
        <taxon>Craniata</taxon>
        <taxon>Vertebrata</taxon>
        <taxon>Euteleostomi</taxon>
        <taxon>Actinopterygii</taxon>
        <taxon>Neopterygii</taxon>
        <taxon>Teleostei</taxon>
        <taxon>Neoteleostei</taxon>
        <taxon>Acanthomorphata</taxon>
        <taxon>Ovalentaria</taxon>
        <taxon>Atherinomorphae</taxon>
        <taxon>Cyprinodontiformes</taxon>
        <taxon>Nothobranchiidae</taxon>
        <taxon>Nothobranchius</taxon>
    </lineage>
</organism>
<reference evidence="1" key="1">
    <citation type="submission" date="2016-05" db="EMBL/GenBank/DDBJ databases">
        <authorList>
            <person name="Lavstsen T."/>
            <person name="Jespersen J.S."/>
        </authorList>
    </citation>
    <scope>NUCLEOTIDE SEQUENCE</scope>
    <source>
        <tissue evidence="1">Brain</tissue>
    </source>
</reference>
<accession>A0A1A8Q301</accession>
<reference evidence="1" key="2">
    <citation type="submission" date="2016-06" db="EMBL/GenBank/DDBJ databases">
        <title>The genome of a short-lived fish provides insights into sex chromosome evolution and the genetic control of aging.</title>
        <authorList>
            <person name="Reichwald K."/>
            <person name="Felder M."/>
            <person name="Petzold A."/>
            <person name="Koch P."/>
            <person name="Groth M."/>
            <person name="Platzer M."/>
        </authorList>
    </citation>
    <scope>NUCLEOTIDE SEQUENCE</scope>
    <source>
        <tissue evidence="1">Brain</tissue>
    </source>
</reference>